<evidence type="ECO:0000256" key="1">
    <source>
        <dbReference type="SAM" id="Phobius"/>
    </source>
</evidence>
<gene>
    <name evidence="3" type="ORF">GIX10_01955</name>
    <name evidence="2" type="ORF">SKM51_01030</name>
</gene>
<feature type="transmembrane region" description="Helical" evidence="1">
    <location>
        <begin position="29"/>
        <end position="45"/>
    </location>
</feature>
<evidence type="ECO:0000313" key="2">
    <source>
        <dbReference type="EMBL" id="MDY6485809.1"/>
    </source>
</evidence>
<dbReference type="RefSeq" id="WP_154771872.1">
    <property type="nucleotide sequence ID" value="NZ_JAXHPJ010000005.1"/>
</dbReference>
<keyword evidence="1" id="KW-0812">Transmembrane</keyword>
<evidence type="ECO:0000313" key="4">
    <source>
        <dbReference type="Proteomes" id="UP000473854"/>
    </source>
</evidence>
<sequence length="121" mass="14646">MKHSRISIVFQLVIILLIIFILYQLLNILFLIFSIILLVISFLFFNKKEKIEYLAYLDDDVWSLKFKNNKEIYRVGIKNILNHQLYVVVQFKQSEQKPIVIWFDQLNRTQWKNLKVLSVLK</sequence>
<evidence type="ECO:0000313" key="3">
    <source>
        <dbReference type="EMBL" id="MTD10223.1"/>
    </source>
</evidence>
<name>A0A6L6GC08_9GAMM</name>
<dbReference type="EMBL" id="WLYL01000003">
    <property type="protein sequence ID" value="MTD10223.1"/>
    <property type="molecule type" value="Genomic_DNA"/>
</dbReference>
<keyword evidence="1" id="KW-1133">Transmembrane helix</keyword>
<dbReference type="Proteomes" id="UP000473854">
    <property type="component" value="Unassembled WGS sequence"/>
</dbReference>
<evidence type="ECO:0000313" key="5">
    <source>
        <dbReference type="Proteomes" id="UP001278995"/>
    </source>
</evidence>
<dbReference type="AlphaFoldDB" id="A0A6L6GC08"/>
<reference evidence="2 5" key="2">
    <citation type="submission" date="2023-11" db="EMBL/GenBank/DDBJ databases">
        <title>The common occurrence of Acinetobacte faecalis in cattle feces and its emended description.</title>
        <authorList>
            <person name="Kyselkova M."/>
            <person name="Xanthopoulou K."/>
            <person name="Shestivska V."/>
            <person name="Spanelova P."/>
            <person name="Maixnerova M."/>
            <person name="Higgins P.G."/>
            <person name="Nemec A."/>
        </authorList>
    </citation>
    <scope>NUCLEOTIDE SEQUENCE [LARGE SCALE GENOMIC DNA]</scope>
    <source>
        <strain evidence="2 5">ANC 7483</strain>
    </source>
</reference>
<feature type="transmembrane region" description="Helical" evidence="1">
    <location>
        <begin position="7"/>
        <end position="23"/>
    </location>
</feature>
<accession>A0A6L6GC08</accession>
<dbReference type="EMBL" id="JAXHPL010000003">
    <property type="protein sequence ID" value="MDY6485809.1"/>
    <property type="molecule type" value="Genomic_DNA"/>
</dbReference>
<organism evidence="3 4">
    <name type="scientific">Acinetobacter faecalis</name>
    <dbReference type="NCBI Taxonomy" id="2665161"/>
    <lineage>
        <taxon>Bacteria</taxon>
        <taxon>Pseudomonadati</taxon>
        <taxon>Pseudomonadota</taxon>
        <taxon>Gammaproteobacteria</taxon>
        <taxon>Moraxellales</taxon>
        <taxon>Moraxellaceae</taxon>
        <taxon>Acinetobacter</taxon>
    </lineage>
</organism>
<proteinExistence type="predicted"/>
<protein>
    <submittedName>
        <fullName evidence="3">Uncharacterized protein</fullName>
    </submittedName>
</protein>
<dbReference type="Proteomes" id="UP001278995">
    <property type="component" value="Unassembled WGS sequence"/>
</dbReference>
<keyword evidence="1" id="KW-0472">Membrane</keyword>
<reference evidence="3 4" key="1">
    <citation type="submission" date="2019-11" db="EMBL/GenBank/DDBJ databases">
        <authorList>
            <person name="An D."/>
        </authorList>
    </citation>
    <scope>NUCLEOTIDE SEQUENCE [LARGE SCALE GENOMIC DNA]</scope>
    <source>
        <strain evidence="3 4">YIM 103518</strain>
    </source>
</reference>
<comment type="caution">
    <text evidence="3">The sequence shown here is derived from an EMBL/GenBank/DDBJ whole genome shotgun (WGS) entry which is preliminary data.</text>
</comment>